<keyword evidence="2" id="KW-0808">Transferase</keyword>
<dbReference type="InterPro" id="IPR033904">
    <property type="entry name" value="Trans_IPPS_HH"/>
</dbReference>
<sequence>MELNKQETIKQDYQYCENIIKQHSKSFYYAFSRLPKAKAQAIFAIYAFCRRADDDVDLAETTQEQLAAVDALEKELALFESGKPIDHPAWRALADVFERYDMDIQPFYYQLTGQKMDVQFSMPETMSGLEKYCFYVAGSVGLMLLPVLASETNKDLTQTAIDLGVAMQLTNILRDVGEDFQNIGRVYLPVSELEKENYSVRELGKKEVTDKFIRIWERLAQRAEELYDKVQPDYRYFDEDSRLPVELSANVYKGLLNAVRKNKYDCFTKRNYVSKMEMQRIYQAIK</sequence>
<dbReference type="InterPro" id="IPR008949">
    <property type="entry name" value="Isoprenoid_synthase_dom_sf"/>
</dbReference>
<evidence type="ECO:0000256" key="3">
    <source>
        <dbReference type="ARBA" id="ARBA00022746"/>
    </source>
</evidence>
<dbReference type="PANTHER" id="PTHR31480">
    <property type="entry name" value="BIFUNCTIONAL LYCOPENE CYCLASE/PHYTOENE SYNTHASE"/>
    <property type="match status" value="1"/>
</dbReference>
<keyword evidence="5" id="KW-1185">Reference proteome</keyword>
<dbReference type="SFLD" id="SFLDG01018">
    <property type="entry name" value="Squalene/Phytoene_Synthase_Lik"/>
    <property type="match status" value="1"/>
</dbReference>
<evidence type="ECO:0000313" key="5">
    <source>
        <dbReference type="Proteomes" id="UP000638836"/>
    </source>
</evidence>
<dbReference type="Gene3D" id="1.10.600.10">
    <property type="entry name" value="Farnesyl Diphosphate Synthase"/>
    <property type="match status" value="1"/>
</dbReference>
<proteinExistence type="predicted"/>
<keyword evidence="3" id="KW-0125">Carotenoid biosynthesis</keyword>
<comment type="pathway">
    <text evidence="1">Carotenoid biosynthesis.</text>
</comment>
<dbReference type="RefSeq" id="WP_023178929.1">
    <property type="nucleotide sequence ID" value="NZ_JAMAYM010000001.1"/>
</dbReference>
<dbReference type="InterPro" id="IPR019845">
    <property type="entry name" value="Squalene/phytoene_synthase_CS"/>
</dbReference>
<name>A0ABR7T8P2_9LACT</name>
<evidence type="ECO:0000313" key="4">
    <source>
        <dbReference type="EMBL" id="MBC9824428.1"/>
    </source>
</evidence>
<evidence type="ECO:0000256" key="1">
    <source>
        <dbReference type="ARBA" id="ARBA00004829"/>
    </source>
</evidence>
<dbReference type="SUPFAM" id="SSF48576">
    <property type="entry name" value="Terpenoid synthases"/>
    <property type="match status" value="1"/>
</dbReference>
<dbReference type="Proteomes" id="UP000638836">
    <property type="component" value="Unassembled WGS sequence"/>
</dbReference>
<dbReference type="InterPro" id="IPR044843">
    <property type="entry name" value="Trans_IPPS_bact-type"/>
</dbReference>
<reference evidence="4 5" key="1">
    <citation type="journal article" date="2020" name="Microorganisms">
        <title>New Insight into Antimicrobial Compounds from Food and Marine-Sourced Carnobacterium Species through Phenotype and Genome Analyses.</title>
        <authorList>
            <person name="Begrem S."/>
            <person name="Ivaniuk F."/>
            <person name="Gigout-Chevalier F."/>
            <person name="Kolypczuk L."/>
            <person name="Bonnetot S."/>
            <person name="Leroi F."/>
            <person name="Grovel O."/>
            <person name="Delbarre-Ladrat C."/>
            <person name="Passerini D."/>
        </authorList>
    </citation>
    <scope>NUCLEOTIDE SEQUENCE [LARGE SCALE GENOMIC DNA]</scope>
    <source>
        <strain evidence="4 5">MIP2551</strain>
    </source>
</reference>
<dbReference type="SFLD" id="SFLDG01212">
    <property type="entry name" value="Phytoene_synthase_like"/>
    <property type="match status" value="1"/>
</dbReference>
<protein>
    <submittedName>
        <fullName evidence="4">Phytoene synthase</fullName>
    </submittedName>
</protein>
<comment type="caution">
    <text evidence="4">The sequence shown here is derived from an EMBL/GenBank/DDBJ whole genome shotgun (WGS) entry which is preliminary data.</text>
</comment>
<dbReference type="PROSITE" id="PS01045">
    <property type="entry name" value="SQUALEN_PHYTOEN_SYN_2"/>
    <property type="match status" value="1"/>
</dbReference>
<evidence type="ECO:0000256" key="2">
    <source>
        <dbReference type="ARBA" id="ARBA00022679"/>
    </source>
</evidence>
<gene>
    <name evidence="4" type="ORF">GLO26_01110</name>
</gene>
<dbReference type="EMBL" id="WNJQ01000001">
    <property type="protein sequence ID" value="MBC9824428.1"/>
    <property type="molecule type" value="Genomic_DNA"/>
</dbReference>
<organism evidence="4 5">
    <name type="scientific">Carnobacterium inhibens</name>
    <dbReference type="NCBI Taxonomy" id="147709"/>
    <lineage>
        <taxon>Bacteria</taxon>
        <taxon>Bacillati</taxon>
        <taxon>Bacillota</taxon>
        <taxon>Bacilli</taxon>
        <taxon>Lactobacillales</taxon>
        <taxon>Carnobacteriaceae</taxon>
        <taxon>Carnobacterium</taxon>
    </lineage>
</organism>
<dbReference type="Pfam" id="PF00494">
    <property type="entry name" value="SQS_PSY"/>
    <property type="match status" value="1"/>
</dbReference>
<dbReference type="InterPro" id="IPR002060">
    <property type="entry name" value="Squ/phyt_synthse"/>
</dbReference>
<dbReference type="CDD" id="cd00683">
    <property type="entry name" value="Trans_IPPS_HH"/>
    <property type="match status" value="1"/>
</dbReference>
<accession>A0ABR7T8P2</accession>
<dbReference type="SFLD" id="SFLDS00005">
    <property type="entry name" value="Isoprenoid_Synthase_Type_I"/>
    <property type="match status" value="1"/>
</dbReference>